<reference evidence="2 3" key="2">
    <citation type="submission" date="2017-10" db="EMBL/GenBank/DDBJ databases">
        <title>Extensive intraspecific genome diversity in a model arbuscular mycorrhizal fungus.</title>
        <authorList>
            <person name="Chen E.C.H."/>
            <person name="Morin E."/>
            <person name="Baudet D."/>
            <person name="Noel J."/>
            <person name="Ndikumana S."/>
            <person name="Charron P."/>
            <person name="St-Onge C."/>
            <person name="Giorgi J."/>
            <person name="Grigoriev I.V."/>
            <person name="Roux C."/>
            <person name="Martin F.M."/>
            <person name="Corradi N."/>
        </authorList>
    </citation>
    <scope>NUCLEOTIDE SEQUENCE [LARGE SCALE GENOMIC DNA]</scope>
    <source>
        <strain evidence="2 3">C2</strain>
    </source>
</reference>
<keyword evidence="1" id="KW-1133">Transmembrane helix</keyword>
<organism evidence="2 3">
    <name type="scientific">Rhizophagus irregularis</name>
    <dbReference type="NCBI Taxonomy" id="588596"/>
    <lineage>
        <taxon>Eukaryota</taxon>
        <taxon>Fungi</taxon>
        <taxon>Fungi incertae sedis</taxon>
        <taxon>Mucoromycota</taxon>
        <taxon>Glomeromycotina</taxon>
        <taxon>Glomeromycetes</taxon>
        <taxon>Glomerales</taxon>
        <taxon>Glomeraceae</taxon>
        <taxon>Rhizophagus</taxon>
    </lineage>
</organism>
<gene>
    <name evidence="2" type="ORF">RhiirC2_799787</name>
</gene>
<protein>
    <submittedName>
        <fullName evidence="2">Uncharacterized protein</fullName>
    </submittedName>
</protein>
<dbReference type="AlphaFoldDB" id="A0A2N1M4H1"/>
<keyword evidence="1" id="KW-0472">Membrane</keyword>
<dbReference type="Proteomes" id="UP000233469">
    <property type="component" value="Unassembled WGS sequence"/>
</dbReference>
<feature type="transmembrane region" description="Helical" evidence="1">
    <location>
        <begin position="32"/>
        <end position="54"/>
    </location>
</feature>
<accession>A0A2N1M4H1</accession>
<name>A0A2N1M4H1_9GLOM</name>
<sequence length="58" mass="6665">MNFGSVHQLRSLDLDFRSVMVLLVPLDLDQHYQLLVLIFRIGSVMVPLSLILNLDLDQ</sequence>
<proteinExistence type="predicted"/>
<evidence type="ECO:0000313" key="2">
    <source>
        <dbReference type="EMBL" id="PKK56547.1"/>
    </source>
</evidence>
<evidence type="ECO:0000256" key="1">
    <source>
        <dbReference type="SAM" id="Phobius"/>
    </source>
</evidence>
<evidence type="ECO:0000313" key="3">
    <source>
        <dbReference type="Proteomes" id="UP000233469"/>
    </source>
</evidence>
<comment type="caution">
    <text evidence="2">The sequence shown here is derived from an EMBL/GenBank/DDBJ whole genome shotgun (WGS) entry which is preliminary data.</text>
</comment>
<reference evidence="2 3" key="1">
    <citation type="submission" date="2016-04" db="EMBL/GenBank/DDBJ databases">
        <title>Genome analyses suggest a sexual origin of heterokaryosis in a supposedly ancient asexual fungus.</title>
        <authorList>
            <person name="Ropars J."/>
            <person name="Sedzielewska K."/>
            <person name="Noel J."/>
            <person name="Charron P."/>
            <person name="Farinelli L."/>
            <person name="Marton T."/>
            <person name="Kruger M."/>
            <person name="Pelin A."/>
            <person name="Brachmann A."/>
            <person name="Corradi N."/>
        </authorList>
    </citation>
    <scope>NUCLEOTIDE SEQUENCE [LARGE SCALE GENOMIC DNA]</scope>
    <source>
        <strain evidence="2 3">C2</strain>
    </source>
</reference>
<keyword evidence="1" id="KW-0812">Transmembrane</keyword>
<dbReference type="EMBL" id="LLXL01005467">
    <property type="protein sequence ID" value="PKK56547.1"/>
    <property type="molecule type" value="Genomic_DNA"/>
</dbReference>